<organism evidence="5 6">
    <name type="scientific">Mytilus coruscus</name>
    <name type="common">Sea mussel</name>
    <dbReference type="NCBI Taxonomy" id="42192"/>
    <lineage>
        <taxon>Eukaryota</taxon>
        <taxon>Metazoa</taxon>
        <taxon>Spiralia</taxon>
        <taxon>Lophotrochozoa</taxon>
        <taxon>Mollusca</taxon>
        <taxon>Bivalvia</taxon>
        <taxon>Autobranchia</taxon>
        <taxon>Pteriomorphia</taxon>
        <taxon>Mytilida</taxon>
        <taxon>Mytiloidea</taxon>
        <taxon>Mytilidae</taxon>
        <taxon>Mytilinae</taxon>
        <taxon>Mytilus</taxon>
    </lineage>
</organism>
<dbReference type="InterPro" id="IPR001073">
    <property type="entry name" value="C1q_dom"/>
</dbReference>
<dbReference type="SMART" id="SM00110">
    <property type="entry name" value="C1Q"/>
    <property type="match status" value="2"/>
</dbReference>
<feature type="domain" description="C1q" evidence="4">
    <location>
        <begin position="365"/>
        <end position="503"/>
    </location>
</feature>
<dbReference type="GO" id="GO:0005576">
    <property type="term" value="C:extracellular region"/>
    <property type="evidence" value="ECO:0007669"/>
    <property type="project" value="UniProtKB-SubCell"/>
</dbReference>
<dbReference type="Gene3D" id="2.60.120.40">
    <property type="match status" value="3"/>
</dbReference>
<dbReference type="PANTHER" id="PTHR22923">
    <property type="entry name" value="CEREBELLIN-RELATED"/>
    <property type="match status" value="1"/>
</dbReference>
<keyword evidence="2" id="KW-0964">Secreted</keyword>
<evidence type="ECO:0000259" key="4">
    <source>
        <dbReference type="PROSITE" id="PS50871"/>
    </source>
</evidence>
<name>A0A6J8C649_MYTCO</name>
<dbReference type="Pfam" id="PF00386">
    <property type="entry name" value="C1q"/>
    <property type="match status" value="3"/>
</dbReference>
<evidence type="ECO:0000313" key="5">
    <source>
        <dbReference type="EMBL" id="CAC5390901.1"/>
    </source>
</evidence>
<feature type="domain" description="C1q" evidence="4">
    <location>
        <begin position="222"/>
        <end position="360"/>
    </location>
</feature>
<dbReference type="PANTHER" id="PTHR22923:SF116">
    <property type="entry name" value="C1Q DOMAIN-CONTAINING PROTEIN"/>
    <property type="match status" value="1"/>
</dbReference>
<evidence type="ECO:0000256" key="2">
    <source>
        <dbReference type="ARBA" id="ARBA00022525"/>
    </source>
</evidence>
<reference evidence="5 6" key="1">
    <citation type="submission" date="2020-06" db="EMBL/GenBank/DDBJ databases">
        <authorList>
            <person name="Li R."/>
            <person name="Bekaert M."/>
        </authorList>
    </citation>
    <scope>NUCLEOTIDE SEQUENCE [LARGE SCALE GENOMIC DNA]</scope>
    <source>
        <strain evidence="6">wild</strain>
    </source>
</reference>
<dbReference type="OrthoDB" id="6154955at2759"/>
<gene>
    <name evidence="5" type="ORF">MCOR_25958</name>
</gene>
<evidence type="ECO:0000256" key="1">
    <source>
        <dbReference type="ARBA" id="ARBA00004613"/>
    </source>
</evidence>
<comment type="subcellular location">
    <subcellularLocation>
        <location evidence="1">Secreted</location>
    </subcellularLocation>
</comment>
<protein>
    <submittedName>
        <fullName evidence="5">COL8A</fullName>
    </submittedName>
</protein>
<dbReference type="SUPFAM" id="SSF49842">
    <property type="entry name" value="TNF-like"/>
    <property type="match status" value="3"/>
</dbReference>
<dbReference type="PROSITE" id="PS50871">
    <property type="entry name" value="C1Q"/>
    <property type="match status" value="2"/>
</dbReference>
<keyword evidence="3" id="KW-0732">Signal</keyword>
<dbReference type="PRINTS" id="PR00007">
    <property type="entry name" value="COMPLEMNTC1Q"/>
</dbReference>
<proteinExistence type="predicted"/>
<evidence type="ECO:0000313" key="6">
    <source>
        <dbReference type="Proteomes" id="UP000507470"/>
    </source>
</evidence>
<dbReference type="AlphaFoldDB" id="A0A6J8C649"/>
<accession>A0A6J8C649</accession>
<keyword evidence="6" id="KW-1185">Reference proteome</keyword>
<dbReference type="Proteomes" id="UP000507470">
    <property type="component" value="Unassembled WGS sequence"/>
</dbReference>
<dbReference type="InterPro" id="IPR050822">
    <property type="entry name" value="Cerebellin_Synaptic_Org"/>
</dbReference>
<dbReference type="InterPro" id="IPR008983">
    <property type="entry name" value="Tumour_necrosis_fac-like_dom"/>
</dbReference>
<sequence length="509" mass="56399">MCNLTQHVTYEENENKAHISSSETSFIHPKIIGCYINQAIKGNVERHCEQGIVTLYLVRIMCHSYQHVPSEPNTVFKDKLIRSPFHKSCLIVVYYQNKVQSGEQDVVAFTKGLVAHAHLTQGDLVTYNKDITNINAMFTSDGKFQVQIPGIYSFHFYSLSRSDSEIWLEFRKNEDYLASIYAYTASDWADAGNTLVLELQAGDTIFVKAVEDYDNSLYGAAGVANPIAFSAGLTKNISLPSGTNVLYDKIITNAGNGFDMTTGDFVVPQDGTYMIHYNSLSELGMEMWLELYLNDQYINSAYGQAPHTWADAGNSVILDMKSGDRLRVRGRKGENIVLYGQPDEIYCIFSGVMLTAKNAPASGANAGQIQAFAAGLTKNQNNGVTTTKVTWDKVYTDHGGNFNQTSGVFTAKVSGVYVFNYHGMGQQDEEVWLELYHNYVYINSLYGHATHGWAGGSNSAALYLATGDTVYVDMKDHSTKMYGDVDQIYCTFSGYLLAPMIKGSPIVGR</sequence>
<evidence type="ECO:0000256" key="3">
    <source>
        <dbReference type="ARBA" id="ARBA00022729"/>
    </source>
</evidence>
<dbReference type="EMBL" id="CACVKT020004646">
    <property type="protein sequence ID" value="CAC5390901.1"/>
    <property type="molecule type" value="Genomic_DNA"/>
</dbReference>